<sequence length="110" mass="13023">MKYESNTDVGYVTRENYAEYVEKFCTEYIDEMGYALNAHHFNVRHAAVQRTCLETILRCLLCSRSIKKWELEAILDDVEEISDAVRDRDIIMTPIGVIYELLRRANERRE</sequence>
<comment type="caution">
    <text evidence="1">The sequence shown here is derived from an EMBL/GenBank/DDBJ whole genome shotgun (WGS) entry which is preliminary data.</text>
</comment>
<dbReference type="EMBL" id="BOCI01000143">
    <property type="protein sequence ID" value="GHW00873.1"/>
    <property type="molecule type" value="Genomic_DNA"/>
</dbReference>
<reference evidence="2" key="1">
    <citation type="submission" date="2021-01" db="EMBL/GenBank/DDBJ databases">
        <title>Draft genome sequence of Nasalis larvatus strain YZ03.</title>
        <authorList>
            <person name="Suzuki-Hashido N."/>
            <person name="Tsuchida S."/>
            <person name="Hayakawa T."/>
        </authorList>
    </citation>
    <scope>NUCLEOTIDE SEQUENCE [LARGE SCALE GENOMIC DNA]</scope>
    <source>
        <strain evidence="2">YZ03</strain>
    </source>
</reference>
<accession>A0ABQ3W395</accession>
<dbReference type="RefSeq" id="WP_201331709.1">
    <property type="nucleotide sequence ID" value="NZ_BOCG01000254.1"/>
</dbReference>
<name>A0ABQ3W395_9LACO</name>
<proteinExistence type="predicted"/>
<keyword evidence="2" id="KW-1185">Reference proteome</keyword>
<evidence type="ECO:0000313" key="2">
    <source>
        <dbReference type="Proteomes" id="UP000616547"/>
    </source>
</evidence>
<organism evidence="1 2">
    <name type="scientific">Lactobacillus nasalidis</name>
    <dbReference type="NCBI Taxonomy" id="2797258"/>
    <lineage>
        <taxon>Bacteria</taxon>
        <taxon>Bacillati</taxon>
        <taxon>Bacillota</taxon>
        <taxon>Bacilli</taxon>
        <taxon>Lactobacillales</taxon>
        <taxon>Lactobacillaceae</taxon>
        <taxon>Lactobacillus</taxon>
    </lineage>
</organism>
<evidence type="ECO:0000313" key="1">
    <source>
        <dbReference type="EMBL" id="GHW00873.1"/>
    </source>
</evidence>
<protein>
    <submittedName>
        <fullName evidence="1">Uncharacterized protein</fullName>
    </submittedName>
</protein>
<dbReference type="Proteomes" id="UP000616547">
    <property type="component" value="Unassembled WGS sequence"/>
</dbReference>
<gene>
    <name evidence="1" type="ORF">lacNasYZ03_05600</name>
</gene>